<feature type="transmembrane region" description="Helical" evidence="7">
    <location>
        <begin position="184"/>
        <end position="209"/>
    </location>
</feature>
<dbReference type="InterPro" id="IPR035906">
    <property type="entry name" value="MetI-like_sf"/>
</dbReference>
<dbReference type="PANTHER" id="PTHR32243:SF18">
    <property type="entry name" value="INNER MEMBRANE ABC TRANSPORTER PERMEASE PROTEIN YCJP"/>
    <property type="match status" value="1"/>
</dbReference>
<dbReference type="Gene3D" id="1.10.3720.10">
    <property type="entry name" value="MetI-like"/>
    <property type="match status" value="1"/>
</dbReference>
<feature type="transmembrane region" description="Helical" evidence="7">
    <location>
        <begin position="241"/>
        <end position="263"/>
    </location>
</feature>
<dbReference type="OrthoDB" id="9794684at2"/>
<keyword evidence="4 7" id="KW-0812">Transmembrane</keyword>
<evidence type="ECO:0000256" key="4">
    <source>
        <dbReference type="ARBA" id="ARBA00022692"/>
    </source>
</evidence>
<evidence type="ECO:0000313" key="9">
    <source>
        <dbReference type="EMBL" id="MYL32158.1"/>
    </source>
</evidence>
<feature type="transmembrane region" description="Helical" evidence="7">
    <location>
        <begin position="76"/>
        <end position="98"/>
    </location>
</feature>
<dbReference type="GO" id="GO:0005886">
    <property type="term" value="C:plasma membrane"/>
    <property type="evidence" value="ECO:0007669"/>
    <property type="project" value="UniProtKB-SubCell"/>
</dbReference>
<name>A0A6I4ZPP5_9BACI</name>
<accession>A0A6I4ZPP5</accession>
<dbReference type="RefSeq" id="WP_160847474.1">
    <property type="nucleotide sequence ID" value="NZ_WMEQ01000001.1"/>
</dbReference>
<dbReference type="Pfam" id="PF00528">
    <property type="entry name" value="BPD_transp_1"/>
    <property type="match status" value="1"/>
</dbReference>
<proteinExistence type="inferred from homology"/>
<keyword evidence="6 7" id="KW-0472">Membrane</keyword>
<evidence type="ECO:0000256" key="2">
    <source>
        <dbReference type="ARBA" id="ARBA00022448"/>
    </source>
</evidence>
<feature type="transmembrane region" description="Helical" evidence="7">
    <location>
        <begin position="12"/>
        <end position="32"/>
    </location>
</feature>
<gene>
    <name evidence="9" type="ORF">GLW05_00875</name>
</gene>
<feature type="transmembrane region" description="Helical" evidence="7">
    <location>
        <begin position="105"/>
        <end position="131"/>
    </location>
</feature>
<evidence type="ECO:0000256" key="1">
    <source>
        <dbReference type="ARBA" id="ARBA00004651"/>
    </source>
</evidence>
<keyword evidence="3" id="KW-1003">Cell membrane</keyword>
<evidence type="ECO:0000313" key="10">
    <source>
        <dbReference type="Proteomes" id="UP000468638"/>
    </source>
</evidence>
<dbReference type="PROSITE" id="PS50928">
    <property type="entry name" value="ABC_TM1"/>
    <property type="match status" value="1"/>
</dbReference>
<dbReference type="SUPFAM" id="SSF161098">
    <property type="entry name" value="MetI-like"/>
    <property type="match status" value="1"/>
</dbReference>
<dbReference type="CDD" id="cd06261">
    <property type="entry name" value="TM_PBP2"/>
    <property type="match status" value="1"/>
</dbReference>
<keyword evidence="2 7" id="KW-0813">Transport</keyword>
<dbReference type="GO" id="GO:0055085">
    <property type="term" value="P:transmembrane transport"/>
    <property type="evidence" value="ECO:0007669"/>
    <property type="project" value="InterPro"/>
</dbReference>
<dbReference type="EMBL" id="WMEQ01000001">
    <property type="protein sequence ID" value="MYL32158.1"/>
    <property type="molecule type" value="Genomic_DNA"/>
</dbReference>
<comment type="subcellular location">
    <subcellularLocation>
        <location evidence="1 7">Cell membrane</location>
        <topology evidence="1 7">Multi-pass membrane protein</topology>
    </subcellularLocation>
</comment>
<comment type="caution">
    <text evidence="9">The sequence shown here is derived from an EMBL/GenBank/DDBJ whole genome shotgun (WGS) entry which is preliminary data.</text>
</comment>
<keyword evidence="5 7" id="KW-1133">Transmembrane helix</keyword>
<evidence type="ECO:0000256" key="6">
    <source>
        <dbReference type="ARBA" id="ARBA00023136"/>
    </source>
</evidence>
<organism evidence="9 10">
    <name type="scientific">Pontibacillus yanchengensis</name>
    <dbReference type="NCBI Taxonomy" id="462910"/>
    <lineage>
        <taxon>Bacteria</taxon>
        <taxon>Bacillati</taxon>
        <taxon>Bacillota</taxon>
        <taxon>Bacilli</taxon>
        <taxon>Bacillales</taxon>
        <taxon>Bacillaceae</taxon>
        <taxon>Pontibacillus</taxon>
    </lineage>
</organism>
<feature type="transmembrane region" description="Helical" evidence="7">
    <location>
        <begin position="143"/>
        <end position="163"/>
    </location>
</feature>
<protein>
    <submittedName>
        <fullName evidence="9">ABC transporter permease subunit</fullName>
    </submittedName>
</protein>
<evidence type="ECO:0000259" key="8">
    <source>
        <dbReference type="PROSITE" id="PS50928"/>
    </source>
</evidence>
<dbReference type="Proteomes" id="UP000468638">
    <property type="component" value="Unassembled WGS sequence"/>
</dbReference>
<sequence length="278" mass="31044">MVNTNNRRTILFMVLGILATCIMMFPVYWMFITSIKPLNEIFSSPPIFFPNEPTFKPYVEIFQGEKSMLLYMKNSFIIGSGSMLLTLLLSAPAAYALARKKITGLVVIVGILITSQMFPTIIMATPLYIIYQKIGLTDTFLGLIIANTTVLLPFAIILLRPFFLRLPKGLEEAALIDGCNKFTTFFKVILPLTRTGLITVGTFTFLMAWNELLFALTLSNDNSMRPVTVGIFNYMGEYQSVWNNLMAASFVSSLPIVIAFIFLQKYIVDGLTTGATKG</sequence>
<dbReference type="PANTHER" id="PTHR32243">
    <property type="entry name" value="MALTOSE TRANSPORT SYSTEM PERMEASE-RELATED"/>
    <property type="match status" value="1"/>
</dbReference>
<dbReference type="InterPro" id="IPR050901">
    <property type="entry name" value="BP-dep_ABC_trans_perm"/>
</dbReference>
<reference evidence="9 10" key="1">
    <citation type="submission" date="2019-11" db="EMBL/GenBank/DDBJ databases">
        <title>Genome sequences of 17 halophilic strains isolated from different environments.</title>
        <authorList>
            <person name="Furrow R.E."/>
        </authorList>
    </citation>
    <scope>NUCLEOTIDE SEQUENCE [LARGE SCALE GENOMIC DNA]</scope>
    <source>
        <strain evidence="9 10">22514_16_FS</strain>
    </source>
</reference>
<feature type="domain" description="ABC transmembrane type-1" evidence="8">
    <location>
        <begin position="72"/>
        <end position="263"/>
    </location>
</feature>
<evidence type="ECO:0000256" key="3">
    <source>
        <dbReference type="ARBA" id="ARBA00022475"/>
    </source>
</evidence>
<dbReference type="AlphaFoldDB" id="A0A6I4ZPP5"/>
<evidence type="ECO:0000256" key="7">
    <source>
        <dbReference type="RuleBase" id="RU363032"/>
    </source>
</evidence>
<evidence type="ECO:0000256" key="5">
    <source>
        <dbReference type="ARBA" id="ARBA00022989"/>
    </source>
</evidence>
<comment type="similarity">
    <text evidence="7">Belongs to the binding-protein-dependent transport system permease family.</text>
</comment>
<dbReference type="InterPro" id="IPR000515">
    <property type="entry name" value="MetI-like"/>
</dbReference>